<dbReference type="GO" id="GO:0019239">
    <property type="term" value="F:deaminase activity"/>
    <property type="evidence" value="ECO:0007669"/>
    <property type="project" value="TreeGrafter"/>
</dbReference>
<proteinExistence type="predicted"/>
<gene>
    <name evidence="7" type="ORF">SLS62_007615</name>
</gene>
<comment type="caution">
    <text evidence="7">The sequence shown here is derived from an EMBL/GenBank/DDBJ whole genome shotgun (WGS) entry which is preliminary data.</text>
</comment>
<dbReference type="EMBL" id="JAKJXP020000064">
    <property type="protein sequence ID" value="KAK7750426.1"/>
    <property type="molecule type" value="Genomic_DNA"/>
</dbReference>
<organism evidence="7 8">
    <name type="scientific">Diatrype stigma</name>
    <dbReference type="NCBI Taxonomy" id="117547"/>
    <lineage>
        <taxon>Eukaryota</taxon>
        <taxon>Fungi</taxon>
        <taxon>Dikarya</taxon>
        <taxon>Ascomycota</taxon>
        <taxon>Pezizomycotina</taxon>
        <taxon>Sordariomycetes</taxon>
        <taxon>Xylariomycetidae</taxon>
        <taxon>Xylariales</taxon>
        <taxon>Diatrypaceae</taxon>
        <taxon>Diatrype</taxon>
    </lineage>
</organism>
<dbReference type="GO" id="GO:0005829">
    <property type="term" value="C:cytosol"/>
    <property type="evidence" value="ECO:0007669"/>
    <property type="project" value="TreeGrafter"/>
</dbReference>
<evidence type="ECO:0000256" key="2">
    <source>
        <dbReference type="ARBA" id="ARBA00022723"/>
    </source>
</evidence>
<evidence type="ECO:0000256" key="3">
    <source>
        <dbReference type="ARBA" id="ARBA00022801"/>
    </source>
</evidence>
<dbReference type="InterPro" id="IPR006680">
    <property type="entry name" value="Amidohydro-rel"/>
</dbReference>
<dbReference type="Proteomes" id="UP001320420">
    <property type="component" value="Unassembled WGS sequence"/>
</dbReference>
<comment type="cofactor">
    <cofactor evidence="1">
        <name>Zn(2+)</name>
        <dbReference type="ChEBI" id="CHEBI:29105"/>
    </cofactor>
</comment>
<keyword evidence="2" id="KW-0479">Metal-binding</keyword>
<evidence type="ECO:0000256" key="4">
    <source>
        <dbReference type="ARBA" id="ARBA00022833"/>
    </source>
</evidence>
<evidence type="ECO:0000313" key="7">
    <source>
        <dbReference type="EMBL" id="KAK7750426.1"/>
    </source>
</evidence>
<keyword evidence="8" id="KW-1185">Reference proteome</keyword>
<dbReference type="Gene3D" id="2.30.40.10">
    <property type="entry name" value="Urease, subunit C, domain 1"/>
    <property type="match status" value="1"/>
</dbReference>
<reference evidence="7 8" key="1">
    <citation type="submission" date="2024-02" db="EMBL/GenBank/DDBJ databases">
        <title>De novo assembly and annotation of 12 fungi associated with fruit tree decline syndrome in Ontario, Canada.</title>
        <authorList>
            <person name="Sulman M."/>
            <person name="Ellouze W."/>
            <person name="Ilyukhin E."/>
        </authorList>
    </citation>
    <scope>NUCLEOTIDE SEQUENCE [LARGE SCALE GENOMIC DNA]</scope>
    <source>
        <strain evidence="7 8">M11/M66-122</strain>
    </source>
</reference>
<dbReference type="PANTHER" id="PTHR11271:SF37">
    <property type="entry name" value="FAMILY PROTEIN, PUTATIVE (AFU_ORTHOLOGUE AFUA_4G00460)-RELATED"/>
    <property type="match status" value="1"/>
</dbReference>
<evidence type="ECO:0000256" key="5">
    <source>
        <dbReference type="SAM" id="MobiDB-lite"/>
    </source>
</evidence>
<evidence type="ECO:0000259" key="6">
    <source>
        <dbReference type="Pfam" id="PF01979"/>
    </source>
</evidence>
<feature type="region of interest" description="Disordered" evidence="5">
    <location>
        <begin position="330"/>
        <end position="354"/>
    </location>
</feature>
<dbReference type="InterPro" id="IPR011059">
    <property type="entry name" value="Metal-dep_hydrolase_composite"/>
</dbReference>
<keyword evidence="3" id="KW-0378">Hydrolase</keyword>
<sequence>MAPPTSSILLKGGTLLLHDENEHVTPTVGDLLVEGQIISKIGTGLQPPNASTTVIECGGKIISPGFIDTHRHLYQTQYKGRHANHTLLEYLPRAPIAAALWSLGDLFWGQLAGALESIDAGTTTVAAIQALITAGLRAVYCYTPACRIRSTDPWRLENDLLSEDSLARYEALAQAAPYGNGTVHVGYAMDNLYLPAETLKPYYARLRDPARGKAHLITTHANGGVLFGNGPTAVQILASHDLLGPDILLVHPNAPRPGDAALFGRSGAHLSCTPNTELQMGTFPVALRPAFYGSASLGVDCHSWGAAGIPEQMRLLLQAARAERGANLAAGLKDGEDEPEGEGGEGGSGSGSLWSRHTGFSAESVFNLGTVGGARAAGLAGRVGRLREGLRADVVVFAAGDDSPSMLAAAEEDPVAAVVMHSSPRDVETVIVDGVVRKARGRLVDVEVAPVPVLGKQEREGEGEGGVDDDGVPAPGTRLAWADVAARLRASRRAILDREREMGLDFEAGEEYMLEYIHLNKAAMLEAQEGR</sequence>
<evidence type="ECO:0000313" key="8">
    <source>
        <dbReference type="Proteomes" id="UP001320420"/>
    </source>
</evidence>
<dbReference type="SUPFAM" id="SSF51556">
    <property type="entry name" value="Metallo-dependent hydrolases"/>
    <property type="match status" value="1"/>
</dbReference>
<keyword evidence="4" id="KW-0862">Zinc</keyword>
<dbReference type="Gene3D" id="3.20.20.140">
    <property type="entry name" value="Metal-dependent hydrolases"/>
    <property type="match status" value="1"/>
</dbReference>
<dbReference type="Pfam" id="PF01979">
    <property type="entry name" value="Amidohydro_1"/>
    <property type="match status" value="2"/>
</dbReference>
<dbReference type="InterPro" id="IPR032466">
    <property type="entry name" value="Metal_Hydrolase"/>
</dbReference>
<name>A0AAN9YN92_9PEZI</name>
<dbReference type="PANTHER" id="PTHR11271">
    <property type="entry name" value="GUANINE DEAMINASE"/>
    <property type="match status" value="1"/>
</dbReference>
<feature type="domain" description="Amidohydrolase-related" evidence="6">
    <location>
        <begin position="61"/>
        <end position="143"/>
    </location>
</feature>
<evidence type="ECO:0000256" key="1">
    <source>
        <dbReference type="ARBA" id="ARBA00001947"/>
    </source>
</evidence>
<dbReference type="InterPro" id="IPR051607">
    <property type="entry name" value="Metallo-dep_hydrolases"/>
</dbReference>
<accession>A0AAN9YN92</accession>
<feature type="domain" description="Amidohydrolase-related" evidence="6">
    <location>
        <begin position="356"/>
        <end position="436"/>
    </location>
</feature>
<dbReference type="GO" id="GO:0046872">
    <property type="term" value="F:metal ion binding"/>
    <property type="evidence" value="ECO:0007669"/>
    <property type="project" value="UniProtKB-KW"/>
</dbReference>
<dbReference type="AlphaFoldDB" id="A0AAN9YN92"/>
<protein>
    <recommendedName>
        <fullName evidence="6">Amidohydrolase-related domain-containing protein</fullName>
    </recommendedName>
</protein>
<dbReference type="SUPFAM" id="SSF51338">
    <property type="entry name" value="Composite domain of metallo-dependent hydrolases"/>
    <property type="match status" value="1"/>
</dbReference>